<dbReference type="GO" id="GO:0046872">
    <property type="term" value="F:metal ion binding"/>
    <property type="evidence" value="ECO:0007669"/>
    <property type="project" value="UniProtKB-KW"/>
</dbReference>
<dbReference type="GO" id="GO:0070069">
    <property type="term" value="C:cytochrome complex"/>
    <property type="evidence" value="ECO:0007669"/>
    <property type="project" value="TreeGrafter"/>
</dbReference>
<feature type="transmembrane region" description="Helical" evidence="12">
    <location>
        <begin position="201"/>
        <end position="221"/>
    </location>
</feature>
<organism evidence="13 14">
    <name type="scientific">Weissella viridescens</name>
    <name type="common">Lactobacillus viridescens</name>
    <dbReference type="NCBI Taxonomy" id="1629"/>
    <lineage>
        <taxon>Bacteria</taxon>
        <taxon>Bacillati</taxon>
        <taxon>Bacillota</taxon>
        <taxon>Bacilli</taxon>
        <taxon>Lactobacillales</taxon>
        <taxon>Lactobacillaceae</taxon>
        <taxon>Weissella</taxon>
    </lineage>
</organism>
<reference evidence="13 14" key="1">
    <citation type="submission" date="2018-10" db="EMBL/GenBank/DDBJ databases">
        <title>Draft genome sequence of Weissella viridescens UCO-SMC3.</title>
        <authorList>
            <person name="Garcia-Cancino A."/>
            <person name="Espinoza-Monje M."/>
            <person name="Albarracin L."/>
            <person name="Garcia-Castillo V."/>
            <person name="Campos-Martin J."/>
            <person name="Nakano Y."/>
            <person name="Guitierrez-Zamorano C."/>
            <person name="Ikeda-Ohtsubo W."/>
            <person name="Morita H."/>
            <person name="Kitazawa H."/>
            <person name="Villena J."/>
        </authorList>
    </citation>
    <scope>NUCLEOTIDE SEQUENCE [LARGE SCALE GENOMIC DNA]</scope>
    <source>
        <strain evidence="13 14">UCO-SMC3</strain>
    </source>
</reference>
<evidence type="ECO:0000256" key="3">
    <source>
        <dbReference type="ARBA" id="ARBA00022448"/>
    </source>
</evidence>
<accession>A0A3P2RC45</accession>
<evidence type="ECO:0000256" key="11">
    <source>
        <dbReference type="ARBA" id="ARBA00023136"/>
    </source>
</evidence>
<dbReference type="GO" id="GO:0009055">
    <property type="term" value="F:electron transfer activity"/>
    <property type="evidence" value="ECO:0007669"/>
    <property type="project" value="TreeGrafter"/>
</dbReference>
<gene>
    <name evidence="13" type="primary">cydB</name>
    <name evidence="13" type="ORF">D3P96_08075</name>
</gene>
<evidence type="ECO:0000256" key="8">
    <source>
        <dbReference type="ARBA" id="ARBA00022982"/>
    </source>
</evidence>
<comment type="subcellular location">
    <subcellularLocation>
        <location evidence="1">Cell membrane</location>
        <topology evidence="1">Multi-pass membrane protein</topology>
    </subcellularLocation>
</comment>
<evidence type="ECO:0000256" key="4">
    <source>
        <dbReference type="ARBA" id="ARBA00022475"/>
    </source>
</evidence>
<dbReference type="NCBIfam" id="TIGR00203">
    <property type="entry name" value="cydB"/>
    <property type="match status" value="1"/>
</dbReference>
<keyword evidence="9 12" id="KW-1133">Transmembrane helix</keyword>
<keyword evidence="6 12" id="KW-0812">Transmembrane</keyword>
<keyword evidence="10" id="KW-0408">Iron</keyword>
<keyword evidence="3" id="KW-0813">Transport</keyword>
<dbReference type="EMBL" id="RHGY01000012">
    <property type="protein sequence ID" value="RRG17356.1"/>
    <property type="molecule type" value="Genomic_DNA"/>
</dbReference>
<dbReference type="RefSeq" id="WP_124943822.1">
    <property type="nucleotide sequence ID" value="NZ_RHGY01000012.1"/>
</dbReference>
<feature type="transmembrane region" description="Helical" evidence="12">
    <location>
        <begin position="304"/>
        <end position="327"/>
    </location>
</feature>
<evidence type="ECO:0000256" key="2">
    <source>
        <dbReference type="ARBA" id="ARBA00007543"/>
    </source>
</evidence>
<dbReference type="GO" id="GO:0005886">
    <property type="term" value="C:plasma membrane"/>
    <property type="evidence" value="ECO:0007669"/>
    <property type="project" value="UniProtKB-SubCell"/>
</dbReference>
<dbReference type="PANTHER" id="PTHR43141:SF5">
    <property type="entry name" value="CYTOCHROME BD-I UBIQUINOL OXIDASE SUBUNIT 2"/>
    <property type="match status" value="1"/>
</dbReference>
<dbReference type="Pfam" id="PF02322">
    <property type="entry name" value="Cyt_bd_oxida_II"/>
    <property type="match status" value="1"/>
</dbReference>
<evidence type="ECO:0000256" key="12">
    <source>
        <dbReference type="SAM" id="Phobius"/>
    </source>
</evidence>
<feature type="transmembrane region" description="Helical" evidence="12">
    <location>
        <begin position="84"/>
        <end position="104"/>
    </location>
</feature>
<dbReference type="OrthoDB" id="9776710at2"/>
<evidence type="ECO:0000256" key="7">
    <source>
        <dbReference type="ARBA" id="ARBA00022723"/>
    </source>
</evidence>
<protein>
    <submittedName>
        <fullName evidence="13">Cytochrome d ubiquinol oxidase subunit II</fullName>
    </submittedName>
</protein>
<dbReference type="PANTHER" id="PTHR43141">
    <property type="entry name" value="CYTOCHROME BD2 SUBUNIT II"/>
    <property type="match status" value="1"/>
</dbReference>
<keyword evidence="7" id="KW-0479">Metal-binding</keyword>
<evidence type="ECO:0000313" key="13">
    <source>
        <dbReference type="EMBL" id="RRG17356.1"/>
    </source>
</evidence>
<feature type="transmembrane region" description="Helical" evidence="12">
    <location>
        <begin position="255"/>
        <end position="277"/>
    </location>
</feature>
<evidence type="ECO:0000313" key="14">
    <source>
        <dbReference type="Proteomes" id="UP000275836"/>
    </source>
</evidence>
<feature type="transmembrane region" description="Helical" evidence="12">
    <location>
        <begin position="6"/>
        <end position="26"/>
    </location>
</feature>
<evidence type="ECO:0000256" key="1">
    <source>
        <dbReference type="ARBA" id="ARBA00004651"/>
    </source>
</evidence>
<evidence type="ECO:0000256" key="10">
    <source>
        <dbReference type="ARBA" id="ARBA00023004"/>
    </source>
</evidence>
<dbReference type="Proteomes" id="UP000275836">
    <property type="component" value="Unassembled WGS sequence"/>
</dbReference>
<keyword evidence="4" id="KW-1003">Cell membrane</keyword>
<keyword evidence="8" id="KW-0249">Electron transport</keyword>
<comment type="caution">
    <text evidence="13">The sequence shown here is derived from an EMBL/GenBank/DDBJ whole genome shotgun (WGS) entry which is preliminary data.</text>
</comment>
<feature type="transmembrane region" description="Helical" evidence="12">
    <location>
        <begin position="116"/>
        <end position="135"/>
    </location>
</feature>
<sequence length="338" mass="37907">MPSILQILWFVLVAVLFSGFFFLEGFDFGIGMSLKTVAKNEAEQDALIDSIGPHWDGNEVWLITAGGAMFAAIPYWYASLFSGFYLVLFVILLGLIYRGVSFEFREQMLTHKYRNLWTTIAAVASFIVPFMFGLMFTDVVRGMPMNATGDLSATFFDYVNIFSIVGGVALALLSYMHGLNYMRLKLVDGPLVERAVKQLKFLYPTLLLGEVAFAVTLYFNTDFFTKKPIITLILLAVIVGLTVLAWYTNSTDHQYITFFALGFAIITVVVLLLTGLYPRVMVATNPAHSILLKNATSTPYTLKWMTGIALTAVPIVLAYQGWSFWVFRKRIQVSGEKK</sequence>
<feature type="transmembrane region" description="Helical" evidence="12">
    <location>
        <begin position="155"/>
        <end position="175"/>
    </location>
</feature>
<evidence type="ECO:0000256" key="9">
    <source>
        <dbReference type="ARBA" id="ARBA00022989"/>
    </source>
</evidence>
<dbReference type="GO" id="GO:0016682">
    <property type="term" value="F:oxidoreductase activity, acting on diphenols and related substances as donors, oxygen as acceptor"/>
    <property type="evidence" value="ECO:0007669"/>
    <property type="project" value="TreeGrafter"/>
</dbReference>
<comment type="similarity">
    <text evidence="2">Belongs to the cytochrome ubiquinol oxidase subunit 2 family.</text>
</comment>
<name>A0A3P2RC45_WEIVI</name>
<dbReference type="InterPro" id="IPR003317">
    <property type="entry name" value="Cyt-d_oxidase_su2"/>
</dbReference>
<evidence type="ECO:0000256" key="5">
    <source>
        <dbReference type="ARBA" id="ARBA00022617"/>
    </source>
</evidence>
<keyword evidence="5" id="KW-0349">Heme</keyword>
<feature type="transmembrane region" description="Helical" evidence="12">
    <location>
        <begin position="227"/>
        <end position="248"/>
    </location>
</feature>
<evidence type="ECO:0000256" key="6">
    <source>
        <dbReference type="ARBA" id="ARBA00022692"/>
    </source>
</evidence>
<dbReference type="PIRSF" id="PIRSF000267">
    <property type="entry name" value="Cyt_oxidse_sub2"/>
    <property type="match status" value="1"/>
</dbReference>
<dbReference type="GO" id="GO:0019646">
    <property type="term" value="P:aerobic electron transport chain"/>
    <property type="evidence" value="ECO:0007669"/>
    <property type="project" value="TreeGrafter"/>
</dbReference>
<keyword evidence="11 12" id="KW-0472">Membrane</keyword>
<dbReference type="AlphaFoldDB" id="A0A3P2RC45"/>
<proteinExistence type="inferred from homology"/>